<name>A0ABR4Q8H0_9CEST</name>
<comment type="caution">
    <text evidence="3">The sequence shown here is derived from an EMBL/GenBank/DDBJ whole genome shotgun (WGS) entry which is preliminary data.</text>
</comment>
<keyword evidence="2" id="KW-0677">Repeat</keyword>
<gene>
    <name evidence="3" type="ORF">TcWFU_002783</name>
</gene>
<sequence>MQVFALLECSPNLQSLNLSYNPLRHSALFCEEEEFNDIIVQKAGASAASLPSPFKIDDHSQIGDSNYACINLLNESMPIKQISTAPDLSVSCLSYRLNTLLLNSTRVPWKRVLILLSYLPNLTTLHVALNDYSYCCASDTQPKFPARFPQLMHLYFSENRLNTWSDICCLGGHFPQLQHLVLLRNPLQVVPPMSAEEVTPFSSLEDLNLMETNLGTWESVDALTQWFPALKSLRLGKDIPLLKSCDAQSFRYDVIARIPTLASYNVTPITEDERERAERDFVRRFGQLDAAQRPKRFWELESLHGYVAPFVSVNLSPKKKVRLRIRLDDQEKWHSCCLRQSIAHLRHEVCGLFGLSAQEARTTRLVYIDAGIVAAQGPEEMRHLARLLYTYHPNEGDTIVITRRT</sequence>
<dbReference type="Gene3D" id="3.80.10.10">
    <property type="entry name" value="Ribonuclease Inhibitor"/>
    <property type="match status" value="2"/>
</dbReference>
<keyword evidence="1" id="KW-0433">Leucine-rich repeat</keyword>
<dbReference type="Proteomes" id="UP001651158">
    <property type="component" value="Unassembled WGS sequence"/>
</dbReference>
<dbReference type="SUPFAM" id="SSF52047">
    <property type="entry name" value="RNI-like"/>
    <property type="match status" value="1"/>
</dbReference>
<dbReference type="PANTHER" id="PTHR18849:SF0">
    <property type="entry name" value="CILIA- AND FLAGELLA-ASSOCIATED PROTEIN 410-RELATED"/>
    <property type="match status" value="1"/>
</dbReference>
<evidence type="ECO:0000256" key="2">
    <source>
        <dbReference type="ARBA" id="ARBA00022737"/>
    </source>
</evidence>
<keyword evidence="4" id="KW-1185">Reference proteome</keyword>
<dbReference type="PANTHER" id="PTHR18849">
    <property type="entry name" value="LEUCINE RICH REPEAT PROTEIN"/>
    <property type="match status" value="1"/>
</dbReference>
<reference evidence="3 4" key="1">
    <citation type="journal article" date="2022" name="Front. Cell. Infect. Microbiol.">
        <title>The Genomes of Two Strains of Taenia crassiceps the Animal Model for the Study of Human Cysticercosis.</title>
        <authorList>
            <person name="Bobes R.J."/>
            <person name="Estrada K."/>
            <person name="Rios-Valencia D.G."/>
            <person name="Calderon-Gallegos A."/>
            <person name="de la Torre P."/>
            <person name="Carrero J.C."/>
            <person name="Sanchez-Flores A."/>
            <person name="Laclette J.P."/>
        </authorList>
    </citation>
    <scope>NUCLEOTIDE SEQUENCE [LARGE SCALE GENOMIC DNA]</scope>
    <source>
        <strain evidence="3">WFUcys</strain>
    </source>
</reference>
<proteinExistence type="predicted"/>
<organism evidence="3 4">
    <name type="scientific">Taenia crassiceps</name>
    <dbReference type="NCBI Taxonomy" id="6207"/>
    <lineage>
        <taxon>Eukaryota</taxon>
        <taxon>Metazoa</taxon>
        <taxon>Spiralia</taxon>
        <taxon>Lophotrochozoa</taxon>
        <taxon>Platyhelminthes</taxon>
        <taxon>Cestoda</taxon>
        <taxon>Eucestoda</taxon>
        <taxon>Cyclophyllidea</taxon>
        <taxon>Taeniidae</taxon>
        <taxon>Taenia</taxon>
    </lineage>
</organism>
<evidence type="ECO:0000313" key="3">
    <source>
        <dbReference type="EMBL" id="KAL5105715.1"/>
    </source>
</evidence>
<evidence type="ECO:0000256" key="1">
    <source>
        <dbReference type="ARBA" id="ARBA00022614"/>
    </source>
</evidence>
<evidence type="ECO:0000313" key="4">
    <source>
        <dbReference type="Proteomes" id="UP001651158"/>
    </source>
</evidence>
<dbReference type="InterPro" id="IPR032675">
    <property type="entry name" value="LRR_dom_sf"/>
</dbReference>
<protein>
    <submittedName>
        <fullName evidence="3">Tubulin-specific chaperone cofactor E-like protein</fullName>
    </submittedName>
</protein>
<dbReference type="EMBL" id="JAKROA010000007">
    <property type="protein sequence ID" value="KAL5105715.1"/>
    <property type="molecule type" value="Genomic_DNA"/>
</dbReference>
<accession>A0ABR4Q8H0</accession>